<dbReference type="EMBL" id="UINC01046994">
    <property type="protein sequence ID" value="SVB55699.1"/>
    <property type="molecule type" value="Genomic_DNA"/>
</dbReference>
<feature type="non-terminal residue" evidence="1">
    <location>
        <position position="1"/>
    </location>
</feature>
<organism evidence="1">
    <name type="scientific">marine metagenome</name>
    <dbReference type="NCBI Taxonomy" id="408172"/>
    <lineage>
        <taxon>unclassified sequences</taxon>
        <taxon>metagenomes</taxon>
        <taxon>ecological metagenomes</taxon>
    </lineage>
</organism>
<dbReference type="AlphaFoldDB" id="A0A382EZ39"/>
<protein>
    <submittedName>
        <fullName evidence="1">Uncharacterized protein</fullName>
    </submittedName>
</protein>
<proteinExistence type="predicted"/>
<reference evidence="1" key="1">
    <citation type="submission" date="2018-05" db="EMBL/GenBank/DDBJ databases">
        <authorList>
            <person name="Lanie J.A."/>
            <person name="Ng W.-L."/>
            <person name="Kazmierczak K.M."/>
            <person name="Andrzejewski T.M."/>
            <person name="Davidsen T.M."/>
            <person name="Wayne K.J."/>
            <person name="Tettelin H."/>
            <person name="Glass J.I."/>
            <person name="Rusch D."/>
            <person name="Podicherti R."/>
            <person name="Tsui H.-C.T."/>
            <person name="Winkler M.E."/>
        </authorList>
    </citation>
    <scope>NUCLEOTIDE SEQUENCE</scope>
</reference>
<sequence length="37" mass="4367">FLPIGFIIRTLIALFLAQTAEINTYVVKHRHKNVEWN</sequence>
<name>A0A382EZ39_9ZZZZ</name>
<evidence type="ECO:0000313" key="1">
    <source>
        <dbReference type="EMBL" id="SVB55699.1"/>
    </source>
</evidence>
<gene>
    <name evidence="1" type="ORF">METZ01_LOCUS208553</name>
</gene>
<accession>A0A382EZ39</accession>